<feature type="compositionally biased region" description="Low complexity" evidence="1">
    <location>
        <begin position="55"/>
        <end position="74"/>
    </location>
</feature>
<name>A0A0K0EM57_STRER</name>
<protein>
    <submittedName>
        <fullName evidence="3">Acidic repeat-containing protein</fullName>
    </submittedName>
</protein>
<evidence type="ECO:0000313" key="3">
    <source>
        <dbReference type="WBParaSite" id="SSTP_0001054500.1"/>
    </source>
</evidence>
<feature type="compositionally biased region" description="Polar residues" evidence="1">
    <location>
        <begin position="25"/>
        <end position="45"/>
    </location>
</feature>
<feature type="compositionally biased region" description="Acidic residues" evidence="1">
    <location>
        <begin position="232"/>
        <end position="255"/>
    </location>
</feature>
<proteinExistence type="predicted"/>
<dbReference type="WBParaSite" id="SSTP_0001054500.1">
    <property type="protein sequence ID" value="SSTP_0001054500.1"/>
    <property type="gene ID" value="SSTP_0001054500"/>
</dbReference>
<feature type="compositionally biased region" description="Acidic residues" evidence="1">
    <location>
        <begin position="180"/>
        <end position="195"/>
    </location>
</feature>
<dbReference type="AlphaFoldDB" id="A0A0K0EM57"/>
<feature type="region of interest" description="Disordered" evidence="1">
    <location>
        <begin position="25"/>
        <end position="87"/>
    </location>
</feature>
<evidence type="ECO:0000313" key="2">
    <source>
        <dbReference type="Proteomes" id="UP000035681"/>
    </source>
</evidence>
<dbReference type="Proteomes" id="UP000035681">
    <property type="component" value="Unplaced"/>
</dbReference>
<dbReference type="WBParaSite" id="TCONS_00014241.p1">
    <property type="protein sequence ID" value="TCONS_00014241.p1"/>
    <property type="gene ID" value="XLOC_009455"/>
</dbReference>
<accession>A0A0K0EM57</accession>
<sequence>MFILSKVCCCCYNDDNTKLEPSVTEITSKNQSDNQGVKSNNISSKNETKLNNKENFNNTSNVNDNKNTTENNEVSSNVNTKQNNKENLLENSETAAITNMMLDDITEDDLEQAPIIHSESEIKVDLNAIEEASLDDIYDITINEKNDDKKTNIKDETSSKVIEMLKDKDELDLTTQSEDSINEEESDEEDEEGVEVEIKEITPENKPPSIITPEDSLVNNKSTIKTSAMYGDESDSDSDDSDDESTDSDDTSETSDEAKENITTISVARVEEKKNITVKREGSTITAVPAIIQQELTDDEISEKVI</sequence>
<organism evidence="3">
    <name type="scientific">Strongyloides stercoralis</name>
    <name type="common">Threadworm</name>
    <dbReference type="NCBI Taxonomy" id="6248"/>
    <lineage>
        <taxon>Eukaryota</taxon>
        <taxon>Metazoa</taxon>
        <taxon>Ecdysozoa</taxon>
        <taxon>Nematoda</taxon>
        <taxon>Chromadorea</taxon>
        <taxon>Rhabditida</taxon>
        <taxon>Tylenchina</taxon>
        <taxon>Panagrolaimomorpha</taxon>
        <taxon>Strongyloidoidea</taxon>
        <taxon>Strongyloididae</taxon>
        <taxon>Strongyloides</taxon>
    </lineage>
</organism>
<evidence type="ECO:0000256" key="1">
    <source>
        <dbReference type="SAM" id="MobiDB-lite"/>
    </source>
</evidence>
<feature type="region of interest" description="Disordered" evidence="1">
    <location>
        <begin position="165"/>
        <end position="264"/>
    </location>
</feature>
<keyword evidence="2" id="KW-1185">Reference proteome</keyword>
<reference evidence="3" key="1">
    <citation type="submission" date="2015-08" db="UniProtKB">
        <authorList>
            <consortium name="WormBaseParasite"/>
        </authorList>
    </citation>
    <scope>IDENTIFICATION</scope>
</reference>
<feature type="compositionally biased region" description="Polar residues" evidence="1">
    <location>
        <begin position="217"/>
        <end position="226"/>
    </location>
</feature>